<dbReference type="Proteomes" id="UP000323454">
    <property type="component" value="Unassembled WGS sequence"/>
</dbReference>
<sequence length="297" mass="30889">MKRTTAGLLAFALAALVTVSAGQPASAQEVLTGPAPAEAVGNQDGAPIEQRYLANQHNAGGTRWAGEQLLLFDARGRGRIAVVFGDLARATSIAVVVPGSDVDLPRFDNASTPLRSPYGMAEALHRESGDGTAVIAWLGYQTPEGVGVDAATGRLARAGAVALTGFVRGLAAVRPGVPLRLFCHSYGSVVCGLAAHDLPADDLVFTGSPGVRADSAAALHTTARVWAARAVDDWTKWVPNVRIGDLGHGPDPTDPDFGARPFSVAGAVKHEDYYQPGTESLRNLARIAAGQVKEVTR</sequence>
<reference evidence="3 4" key="1">
    <citation type="submission" date="2019-09" db="EMBL/GenBank/DDBJ databases">
        <title>Goodfellowia gen. nov., a new genus of the Pseudonocardineae related to Actinoalloteichus, containing Goodfellowia coeruleoviolacea gen. nov., comb. nov. gen. nov., comb. nov.</title>
        <authorList>
            <person name="Labeda D."/>
        </authorList>
    </citation>
    <scope>NUCLEOTIDE SEQUENCE [LARGE SCALE GENOMIC DNA]</scope>
    <source>
        <strain evidence="3 4">AN110305</strain>
    </source>
</reference>
<evidence type="ECO:0000313" key="3">
    <source>
        <dbReference type="EMBL" id="KAA2254306.1"/>
    </source>
</evidence>
<comment type="caution">
    <text evidence="3">The sequence shown here is derived from an EMBL/GenBank/DDBJ whole genome shotgun (WGS) entry which is preliminary data.</text>
</comment>
<reference evidence="3 4" key="2">
    <citation type="submission" date="2019-09" db="EMBL/GenBank/DDBJ databases">
        <authorList>
            <person name="Jin C."/>
        </authorList>
    </citation>
    <scope>NUCLEOTIDE SEQUENCE [LARGE SCALE GENOMIC DNA]</scope>
    <source>
        <strain evidence="3 4">AN110305</strain>
    </source>
</reference>
<protein>
    <recommendedName>
        <fullName evidence="2">DUF1023 domain-containing protein</fullName>
    </recommendedName>
</protein>
<evidence type="ECO:0000259" key="2">
    <source>
        <dbReference type="Pfam" id="PF06259"/>
    </source>
</evidence>
<evidence type="ECO:0000256" key="1">
    <source>
        <dbReference type="SAM" id="SignalP"/>
    </source>
</evidence>
<feature type="chain" id="PRO_5022928743" description="DUF1023 domain-containing protein" evidence="1">
    <location>
        <begin position="28"/>
        <end position="297"/>
    </location>
</feature>
<dbReference type="SUPFAM" id="SSF53474">
    <property type="entry name" value="alpha/beta-Hydrolases"/>
    <property type="match status" value="1"/>
</dbReference>
<feature type="domain" description="DUF1023" evidence="2">
    <location>
        <begin position="73"/>
        <end position="241"/>
    </location>
</feature>
<dbReference type="OrthoDB" id="5170249at2"/>
<dbReference type="EMBL" id="VUOB01000062">
    <property type="protein sequence ID" value="KAA2254306.1"/>
    <property type="molecule type" value="Genomic_DNA"/>
</dbReference>
<keyword evidence="1" id="KW-0732">Signal</keyword>
<evidence type="ECO:0000313" key="4">
    <source>
        <dbReference type="Proteomes" id="UP000323454"/>
    </source>
</evidence>
<keyword evidence="4" id="KW-1185">Reference proteome</keyword>
<proteinExistence type="predicted"/>
<dbReference type="Pfam" id="PF06259">
    <property type="entry name" value="Abhydrolase_8"/>
    <property type="match status" value="1"/>
</dbReference>
<dbReference type="AlphaFoldDB" id="A0A5B2WV15"/>
<accession>A0A5B2WV15</accession>
<dbReference type="RefSeq" id="WP_149853358.1">
    <property type="nucleotide sequence ID" value="NZ_VUOB01000062.1"/>
</dbReference>
<organism evidence="3 4">
    <name type="scientific">Solihabitans fulvus</name>
    <dbReference type="NCBI Taxonomy" id="1892852"/>
    <lineage>
        <taxon>Bacteria</taxon>
        <taxon>Bacillati</taxon>
        <taxon>Actinomycetota</taxon>
        <taxon>Actinomycetes</taxon>
        <taxon>Pseudonocardiales</taxon>
        <taxon>Pseudonocardiaceae</taxon>
        <taxon>Solihabitans</taxon>
    </lineage>
</organism>
<gene>
    <name evidence="3" type="ORF">F0L68_30760</name>
</gene>
<name>A0A5B2WV15_9PSEU</name>
<dbReference type="InterPro" id="IPR029058">
    <property type="entry name" value="AB_hydrolase_fold"/>
</dbReference>
<feature type="signal peptide" evidence="1">
    <location>
        <begin position="1"/>
        <end position="27"/>
    </location>
</feature>
<dbReference type="InterPro" id="IPR010427">
    <property type="entry name" value="DUF1023"/>
</dbReference>